<name>A0A0J9SGZ4_PLAVI</name>
<dbReference type="GO" id="GO:0005737">
    <property type="term" value="C:cytoplasm"/>
    <property type="evidence" value="ECO:0007669"/>
    <property type="project" value="TreeGrafter"/>
</dbReference>
<dbReference type="PANTHER" id="PTHR24361">
    <property type="entry name" value="MITOGEN-ACTIVATED KINASE KINASE KINASE"/>
    <property type="match status" value="1"/>
</dbReference>
<dbReference type="InterPro" id="IPR011009">
    <property type="entry name" value="Kinase-like_dom_sf"/>
</dbReference>
<evidence type="ECO:0000313" key="2">
    <source>
        <dbReference type="EMBL" id="KMZ82264.1"/>
    </source>
</evidence>
<dbReference type="SMART" id="SM00220">
    <property type="entry name" value="S_TKc"/>
    <property type="match status" value="1"/>
</dbReference>
<dbReference type="InterPro" id="IPR053235">
    <property type="entry name" value="Ser_Thr_kinase"/>
</dbReference>
<dbReference type="SUPFAM" id="SSF56112">
    <property type="entry name" value="Protein kinase-like (PK-like)"/>
    <property type="match status" value="1"/>
</dbReference>
<dbReference type="GO" id="GO:0005524">
    <property type="term" value="F:ATP binding"/>
    <property type="evidence" value="ECO:0007669"/>
    <property type="project" value="InterPro"/>
</dbReference>
<dbReference type="GO" id="GO:0004674">
    <property type="term" value="F:protein serine/threonine kinase activity"/>
    <property type="evidence" value="ECO:0007669"/>
    <property type="project" value="UniProtKB-KW"/>
</dbReference>
<dbReference type="InterPro" id="IPR000719">
    <property type="entry name" value="Prot_kinase_dom"/>
</dbReference>
<proteinExistence type="predicted"/>
<feature type="domain" description="Protein kinase" evidence="1">
    <location>
        <begin position="28"/>
        <end position="329"/>
    </location>
</feature>
<dbReference type="Proteomes" id="UP000053562">
    <property type="component" value="Unassembled WGS sequence"/>
</dbReference>
<dbReference type="PROSITE" id="PS50011">
    <property type="entry name" value="PROTEIN_KINASE_DOM"/>
    <property type="match status" value="1"/>
</dbReference>
<gene>
    <name evidence="2" type="ORF">PVIIG_03518</name>
</gene>
<dbReference type="Pfam" id="PF00069">
    <property type="entry name" value="Pkinase"/>
    <property type="match status" value="1"/>
</dbReference>
<evidence type="ECO:0000259" key="1">
    <source>
        <dbReference type="PROSITE" id="PS50011"/>
    </source>
</evidence>
<keyword evidence="2" id="KW-0808">Transferase</keyword>
<dbReference type="OrthoDB" id="68483at2759"/>
<protein>
    <submittedName>
        <fullName evidence="2">Serine/threonine protein kinase</fullName>
    </submittedName>
</protein>
<dbReference type="EMBL" id="KQ234203">
    <property type="protein sequence ID" value="KMZ82264.1"/>
    <property type="molecule type" value="Genomic_DNA"/>
</dbReference>
<dbReference type="AlphaFoldDB" id="A0A0J9SGZ4"/>
<evidence type="ECO:0000313" key="3">
    <source>
        <dbReference type="Proteomes" id="UP000053562"/>
    </source>
</evidence>
<sequence>MREILRRHDKVTPLEKKEKGGQCFVNDYRVVRTVKEDKLSKVILCERGGNLYAIKKYQKRALLKQREFHKSSHCTQVVVRSKYDDLKNELEILADIKNDYCLTCDEIIANDDEIYLVNSYMENEGILQYDGIFFVLRKEEPWFVPLPVVKCVAKSILKSFVYIHTEKNICHRDVKPSNIFWSRGGAVKLGDFGESQYMANGMISGTKVRQASELGTYEFMPPEFFSSGKSHSGEKADIWSLGISLYALFYRVLPFAQKESLLQLFRDIGRSHVQYPLDRNYFLNEYTKKQVPSCGPSLLSADVDFLKSLLRRDPGERPTSGAALKHEWLKDVDYACLEQYAEEVYNNRAKL</sequence>
<dbReference type="Gene3D" id="1.10.510.10">
    <property type="entry name" value="Transferase(Phosphotransferase) domain 1"/>
    <property type="match status" value="1"/>
</dbReference>
<dbReference type="Gene3D" id="3.30.200.20">
    <property type="entry name" value="Phosphorylase Kinase, domain 1"/>
    <property type="match status" value="1"/>
</dbReference>
<keyword evidence="2" id="KW-0418">Kinase</keyword>
<keyword evidence="2" id="KW-0723">Serine/threonine-protein kinase</keyword>
<organism evidence="2 3">
    <name type="scientific">Plasmodium vivax India VII</name>
    <dbReference type="NCBI Taxonomy" id="1077284"/>
    <lineage>
        <taxon>Eukaryota</taxon>
        <taxon>Sar</taxon>
        <taxon>Alveolata</taxon>
        <taxon>Apicomplexa</taxon>
        <taxon>Aconoidasida</taxon>
        <taxon>Haemosporida</taxon>
        <taxon>Plasmodiidae</taxon>
        <taxon>Plasmodium</taxon>
        <taxon>Plasmodium (Plasmodium)</taxon>
    </lineage>
</organism>
<accession>A0A0J9SGZ4</accession>
<reference evidence="2 3" key="1">
    <citation type="submission" date="2011-08" db="EMBL/GenBank/DDBJ databases">
        <title>The Genome Sequence of Plasmodium vivax India VII.</title>
        <authorList>
            <consortium name="The Broad Institute Genome Sequencing Platform"/>
            <consortium name="The Broad Institute Genome Sequencing Center for Infectious Disease"/>
            <person name="Neafsey D."/>
            <person name="Carlton J."/>
            <person name="Barnwell J."/>
            <person name="Collins W."/>
            <person name="Escalante A."/>
            <person name="Mullikin J."/>
            <person name="Saul A."/>
            <person name="Guigo R."/>
            <person name="Camara F."/>
            <person name="Young S.K."/>
            <person name="Zeng Q."/>
            <person name="Gargeya S."/>
            <person name="Fitzgerald M."/>
            <person name="Haas B."/>
            <person name="Abouelleil A."/>
            <person name="Alvarado L."/>
            <person name="Arachchi H.M."/>
            <person name="Berlin A."/>
            <person name="Brown A."/>
            <person name="Chapman S.B."/>
            <person name="Chen Z."/>
            <person name="Dunbar C."/>
            <person name="Freedman E."/>
            <person name="Gearin G."/>
            <person name="Gellesch M."/>
            <person name="Goldberg J."/>
            <person name="Griggs A."/>
            <person name="Gujja S."/>
            <person name="Heiman D."/>
            <person name="Howarth C."/>
            <person name="Larson L."/>
            <person name="Lui A."/>
            <person name="MacDonald P.J.P."/>
            <person name="Montmayeur A."/>
            <person name="Murphy C."/>
            <person name="Neiman D."/>
            <person name="Pearson M."/>
            <person name="Priest M."/>
            <person name="Roberts A."/>
            <person name="Saif S."/>
            <person name="Shea T."/>
            <person name="Shenoy N."/>
            <person name="Sisk P."/>
            <person name="Stolte C."/>
            <person name="Sykes S."/>
            <person name="Wortman J."/>
            <person name="Nusbaum C."/>
            <person name="Birren B."/>
        </authorList>
    </citation>
    <scope>NUCLEOTIDE SEQUENCE [LARGE SCALE GENOMIC DNA]</scope>
    <source>
        <strain evidence="2 3">India VII</strain>
    </source>
</reference>